<dbReference type="Pfam" id="PF00383">
    <property type="entry name" value="dCMP_cyt_deam_1"/>
    <property type="match status" value="1"/>
</dbReference>
<dbReference type="InterPro" id="IPR016192">
    <property type="entry name" value="APOBEC/CMP_deaminase_Zn-bd"/>
</dbReference>
<evidence type="ECO:0000313" key="5">
    <source>
        <dbReference type="Proteomes" id="UP000838686"/>
    </source>
</evidence>
<dbReference type="GO" id="GO:0052717">
    <property type="term" value="F:tRNA-specific adenosine-34 deaminase activity"/>
    <property type="evidence" value="ECO:0007669"/>
    <property type="project" value="UniProtKB-EC"/>
</dbReference>
<sequence length="167" mass="18797">MKDDRHYLELAFEEAEQASREGSIPIGAVLVAPNGEVISRGRNQVFTAWDPTCHAEVDAIRKAGKLLFQPEYKNKCTIYSTVEPCPMCTGALILADINRSVWALSDDYLGAVRISKSGEHFRHKYDKLSITAQPYIDLAARSERLHREFDSKRGVVYKVSKIKDPKA</sequence>
<proteinExistence type="predicted"/>
<keyword evidence="4" id="KW-0378">Hydrolase</keyword>
<dbReference type="PROSITE" id="PS00903">
    <property type="entry name" value="CYT_DCMP_DEAMINASES_1"/>
    <property type="match status" value="1"/>
</dbReference>
<evidence type="ECO:0000313" key="4">
    <source>
        <dbReference type="EMBL" id="CAH1190049.1"/>
    </source>
</evidence>
<organism evidence="4 5">
    <name type="scientific">Paenibacillus plantiphilus</name>
    <dbReference type="NCBI Taxonomy" id="2905650"/>
    <lineage>
        <taxon>Bacteria</taxon>
        <taxon>Bacillati</taxon>
        <taxon>Bacillota</taxon>
        <taxon>Bacilli</taxon>
        <taxon>Bacillales</taxon>
        <taxon>Paenibacillaceae</taxon>
        <taxon>Paenibacillus</taxon>
    </lineage>
</organism>
<dbReference type="EC" id="3.5.4.33" evidence="4"/>
<dbReference type="Proteomes" id="UP000838686">
    <property type="component" value="Unassembled WGS sequence"/>
</dbReference>
<evidence type="ECO:0000256" key="1">
    <source>
        <dbReference type="ARBA" id="ARBA00022723"/>
    </source>
</evidence>
<keyword evidence="5" id="KW-1185">Reference proteome</keyword>
<name>A0ABN8FUB1_9BACL</name>
<keyword evidence="1" id="KW-0479">Metal-binding</keyword>
<protein>
    <submittedName>
        <fullName evidence="4">tRNA-specific adenosine deaminase</fullName>
        <ecNumber evidence="4">3.5.4.33</ecNumber>
    </submittedName>
</protein>
<dbReference type="PROSITE" id="PS51747">
    <property type="entry name" value="CYT_DCMP_DEAMINASES_2"/>
    <property type="match status" value="1"/>
</dbReference>
<dbReference type="Gene3D" id="3.40.140.10">
    <property type="entry name" value="Cytidine Deaminase, domain 2"/>
    <property type="match status" value="1"/>
</dbReference>
<feature type="domain" description="CMP/dCMP-type deaminase" evidence="3">
    <location>
        <begin position="2"/>
        <end position="128"/>
    </location>
</feature>
<dbReference type="CDD" id="cd01285">
    <property type="entry name" value="nucleoside_deaminase"/>
    <property type="match status" value="1"/>
</dbReference>
<evidence type="ECO:0000256" key="2">
    <source>
        <dbReference type="ARBA" id="ARBA00022833"/>
    </source>
</evidence>
<dbReference type="InterPro" id="IPR002125">
    <property type="entry name" value="CMP_dCMP_dom"/>
</dbReference>
<dbReference type="PANTHER" id="PTHR11079">
    <property type="entry name" value="CYTOSINE DEAMINASE FAMILY MEMBER"/>
    <property type="match status" value="1"/>
</dbReference>
<reference evidence="4" key="1">
    <citation type="submission" date="2022-01" db="EMBL/GenBank/DDBJ databases">
        <authorList>
            <person name="Criscuolo A."/>
        </authorList>
    </citation>
    <scope>NUCLEOTIDE SEQUENCE</scope>
    <source>
        <strain evidence="4">CIP111893</strain>
    </source>
</reference>
<dbReference type="SUPFAM" id="SSF53927">
    <property type="entry name" value="Cytidine deaminase-like"/>
    <property type="match status" value="1"/>
</dbReference>
<evidence type="ECO:0000259" key="3">
    <source>
        <dbReference type="PROSITE" id="PS51747"/>
    </source>
</evidence>
<gene>
    <name evidence="4" type="primary">tadA_1</name>
    <name evidence="4" type="ORF">PAECIP111893_00133</name>
</gene>
<keyword evidence="2" id="KW-0862">Zinc</keyword>
<comment type="caution">
    <text evidence="4">The sequence shown here is derived from an EMBL/GenBank/DDBJ whole genome shotgun (WGS) entry which is preliminary data.</text>
</comment>
<dbReference type="PANTHER" id="PTHR11079:SF202">
    <property type="entry name" value="TRNA-SPECIFIC ADENOSINE DEAMINASE"/>
    <property type="match status" value="1"/>
</dbReference>
<dbReference type="InterPro" id="IPR016193">
    <property type="entry name" value="Cytidine_deaminase-like"/>
</dbReference>
<dbReference type="EMBL" id="CAKMMF010000001">
    <property type="protein sequence ID" value="CAH1190049.1"/>
    <property type="molecule type" value="Genomic_DNA"/>
</dbReference>
<accession>A0ABN8FUB1</accession>